<dbReference type="PANTHER" id="PTHR42921:SF4">
    <property type="entry name" value="ACETOACETYL-COA SYNTHASE (AFU_ORTHOLOGUE AFUA_8G04770)"/>
    <property type="match status" value="1"/>
</dbReference>
<dbReference type="InterPro" id="IPR045851">
    <property type="entry name" value="AMP-bd_C_sf"/>
</dbReference>
<evidence type="ECO:0000313" key="4">
    <source>
        <dbReference type="EMBL" id="KEZ44912.1"/>
    </source>
</evidence>
<feature type="domain" description="AMP-dependent synthetase/ligase" evidence="2">
    <location>
        <begin position="112"/>
        <end position="495"/>
    </location>
</feature>
<dbReference type="NCBIfam" id="TIGR01217">
    <property type="entry name" value="ac_ac_CoA_syn"/>
    <property type="match status" value="1"/>
</dbReference>
<dbReference type="GeneID" id="27721333"/>
<dbReference type="KEGG" id="sapo:SAPIO_CDS2261"/>
<dbReference type="PROSITE" id="PS00455">
    <property type="entry name" value="AMP_BINDING"/>
    <property type="match status" value="1"/>
</dbReference>
<dbReference type="OrthoDB" id="10253869at2759"/>
<dbReference type="SUPFAM" id="SSF56801">
    <property type="entry name" value="Acetyl-CoA synthetase-like"/>
    <property type="match status" value="1"/>
</dbReference>
<feature type="domain" description="Acetyl-coenzyme A synthetase N-terminal" evidence="3">
    <location>
        <begin position="39"/>
        <end position="96"/>
    </location>
</feature>
<organism evidence="4 5">
    <name type="scientific">Pseudallescheria apiosperma</name>
    <name type="common">Scedosporium apiospermum</name>
    <dbReference type="NCBI Taxonomy" id="563466"/>
    <lineage>
        <taxon>Eukaryota</taxon>
        <taxon>Fungi</taxon>
        <taxon>Dikarya</taxon>
        <taxon>Ascomycota</taxon>
        <taxon>Pezizomycotina</taxon>
        <taxon>Sordariomycetes</taxon>
        <taxon>Hypocreomycetidae</taxon>
        <taxon>Microascales</taxon>
        <taxon>Microascaceae</taxon>
        <taxon>Scedosporium</taxon>
    </lineage>
</organism>
<dbReference type="Proteomes" id="UP000028545">
    <property type="component" value="Unassembled WGS sequence"/>
</dbReference>
<dbReference type="InterPro" id="IPR005914">
    <property type="entry name" value="Acac_CoA_synth"/>
</dbReference>
<keyword evidence="5" id="KW-1185">Reference proteome</keyword>
<dbReference type="InterPro" id="IPR000873">
    <property type="entry name" value="AMP-dep_synth/lig_dom"/>
</dbReference>
<dbReference type="Gene3D" id="3.40.50.12780">
    <property type="entry name" value="N-terminal domain of ligase-like"/>
    <property type="match status" value="1"/>
</dbReference>
<evidence type="ECO:0000256" key="1">
    <source>
        <dbReference type="ARBA" id="ARBA00006432"/>
    </source>
</evidence>
<evidence type="ECO:0000259" key="3">
    <source>
        <dbReference type="Pfam" id="PF16177"/>
    </source>
</evidence>
<dbReference type="EMBL" id="JOWA01000086">
    <property type="protein sequence ID" value="KEZ44912.1"/>
    <property type="molecule type" value="Genomic_DNA"/>
</dbReference>
<dbReference type="InterPro" id="IPR042099">
    <property type="entry name" value="ANL_N_sf"/>
</dbReference>
<sequence length="691" mass="76987">MSPPIPRKLWEHPAPETTEMFKFKRSLEQKAGVTLKDFEDLHSYSVTNRSDFWRHTFESFPLVWHGVLPEKVVDESAKIETNPVWFPGVKLNLAQNILYTGDASGRATKKHKEDDKVALTEVREGGHLDLRRQLTWGELRERVARLASAMKTRGVKKGDRIALVASNSIDTLTVFLAATSLGALFSSSSADMGIKGILDRLLQIRPAYVFFDDWAVYNGKKIDLRQKIKDTIDGMKSIPEFRGVVAQERFLGQPANVSGIARCETWSNFIADATNTSGEPFFEECSFSDPALIVFSSGTTGPPKCIVHAIGGLILTAHKEGRLHHCVDENSVHLQYTTTGWIMYVQVPFSLLLGAHPVLYDGSPFFPDARVLLNLVGDLKITHLGISPRYLEELQREKIIPREMLDLSHLKVVVSTGMVLPEALFEWFYDVGFPAHTHLGNISGGTDIAACFTMQNPLMPLYAGGCQHRGLGMDVQAFDPEGKPLPDGEAGELVCVSAFPTMPIGFFGPGGQEKYFNSYFARFPSVWTHGDFIQVHPHTKQVTFLGRSDGVLNPSGVRFGSAEIYNVLNAHFADRIADSICVGQRRPQDSNERVLLFVLMKEGHKFTKSLVRDIKQAIRTDLSPRHVPAFVFETPEIPTTVNMKKVELPVKQIVSGLKITPSGTLANPQSLDYYYQFADDKRLNAEIDAKL</sequence>
<dbReference type="RefSeq" id="XP_016644711.1">
    <property type="nucleotide sequence ID" value="XM_016785335.1"/>
</dbReference>
<dbReference type="InterPro" id="IPR020845">
    <property type="entry name" value="AMP-binding_CS"/>
</dbReference>
<dbReference type="EC" id="6.2.1.16" evidence="4"/>
<proteinExistence type="inferred from homology"/>
<dbReference type="InterPro" id="IPR032387">
    <property type="entry name" value="ACAS_N"/>
</dbReference>
<comment type="caution">
    <text evidence="4">The sequence shown here is derived from an EMBL/GenBank/DDBJ whole genome shotgun (WGS) entry which is preliminary data.</text>
</comment>
<reference evidence="4 5" key="1">
    <citation type="journal article" date="2014" name="Genome Announc.">
        <title>Draft genome sequence of the pathogenic fungus Scedosporium apiospermum.</title>
        <authorList>
            <person name="Vandeputte P."/>
            <person name="Ghamrawi S."/>
            <person name="Rechenmann M."/>
            <person name="Iltis A."/>
            <person name="Giraud S."/>
            <person name="Fleury M."/>
            <person name="Thornton C."/>
            <person name="Delhaes L."/>
            <person name="Meyer W."/>
            <person name="Papon N."/>
            <person name="Bouchara J.P."/>
        </authorList>
    </citation>
    <scope>NUCLEOTIDE SEQUENCE [LARGE SCALE GENOMIC DNA]</scope>
    <source>
        <strain evidence="4 5">IHEM 14462</strain>
    </source>
</reference>
<dbReference type="VEuPathDB" id="FungiDB:SAPIO_CDS2261"/>
<dbReference type="Gene3D" id="3.30.300.30">
    <property type="match status" value="1"/>
</dbReference>
<dbReference type="OMA" id="TGWIMYM"/>
<dbReference type="AlphaFoldDB" id="A0A084GC50"/>
<dbReference type="PANTHER" id="PTHR42921">
    <property type="entry name" value="ACETOACETYL-COA SYNTHETASE"/>
    <property type="match status" value="1"/>
</dbReference>
<dbReference type="HOGENOM" id="CLU_000022_3_3_1"/>
<accession>A0A084GC50</accession>
<evidence type="ECO:0000313" key="5">
    <source>
        <dbReference type="Proteomes" id="UP000028545"/>
    </source>
</evidence>
<comment type="similarity">
    <text evidence="1">Belongs to the ATP-dependent AMP-binding enzyme family.</text>
</comment>
<evidence type="ECO:0000259" key="2">
    <source>
        <dbReference type="Pfam" id="PF00501"/>
    </source>
</evidence>
<dbReference type="Pfam" id="PF16177">
    <property type="entry name" value="ACAS_N"/>
    <property type="match status" value="1"/>
</dbReference>
<keyword evidence="4" id="KW-0436">Ligase</keyword>
<name>A0A084GC50_PSEDA</name>
<gene>
    <name evidence="4" type="ORF">SAPIO_CDS2261</name>
</gene>
<dbReference type="GO" id="GO:0006629">
    <property type="term" value="P:lipid metabolic process"/>
    <property type="evidence" value="ECO:0007669"/>
    <property type="project" value="InterPro"/>
</dbReference>
<dbReference type="Pfam" id="PF00501">
    <property type="entry name" value="AMP-binding"/>
    <property type="match status" value="1"/>
</dbReference>
<protein>
    <submittedName>
        <fullName evidence="4">Acetoacetyl-CoA synthetase</fullName>
        <ecNumber evidence="4">6.2.1.16</ecNumber>
    </submittedName>
</protein>
<dbReference type="GO" id="GO:0030729">
    <property type="term" value="F:acetoacetate-CoA ligase activity"/>
    <property type="evidence" value="ECO:0007669"/>
    <property type="project" value="UniProtKB-EC"/>
</dbReference>